<comment type="caution">
    <text evidence="4">The sequence shown here is derived from an EMBL/GenBank/DDBJ whole genome shotgun (WGS) entry which is preliminary data.</text>
</comment>
<dbReference type="Pfam" id="PF07848">
    <property type="entry name" value="PaaX"/>
    <property type="match status" value="1"/>
</dbReference>
<dbReference type="Pfam" id="PF20803">
    <property type="entry name" value="PaaX_M"/>
    <property type="match status" value="1"/>
</dbReference>
<dbReference type="Gene3D" id="1.10.10.10">
    <property type="entry name" value="Winged helix-like DNA-binding domain superfamily/Winged helix DNA-binding domain"/>
    <property type="match status" value="1"/>
</dbReference>
<reference evidence="5" key="1">
    <citation type="journal article" date="2019" name="Int. J. Syst. Evol. Microbiol.">
        <title>The Global Catalogue of Microorganisms (GCM) 10K type strain sequencing project: providing services to taxonomists for standard genome sequencing and annotation.</title>
        <authorList>
            <consortium name="The Broad Institute Genomics Platform"/>
            <consortium name="The Broad Institute Genome Sequencing Center for Infectious Disease"/>
            <person name="Wu L."/>
            <person name="Ma J."/>
        </authorList>
    </citation>
    <scope>NUCLEOTIDE SEQUENCE [LARGE SCALE GENOMIC DNA]</scope>
    <source>
        <strain evidence="5">JCM 17986</strain>
    </source>
</reference>
<dbReference type="RefSeq" id="WP_345678474.1">
    <property type="nucleotide sequence ID" value="NZ_BAABHS010000022.1"/>
</dbReference>
<evidence type="ECO:0000313" key="5">
    <source>
        <dbReference type="Proteomes" id="UP001500466"/>
    </source>
</evidence>
<dbReference type="Gene3D" id="3.30.70.2650">
    <property type="match status" value="1"/>
</dbReference>
<feature type="domain" description="Transcriptional repressor PaaX-like central Cas2-like" evidence="3">
    <location>
        <begin position="111"/>
        <end position="192"/>
    </location>
</feature>
<evidence type="ECO:0000259" key="3">
    <source>
        <dbReference type="Pfam" id="PF20803"/>
    </source>
</evidence>
<feature type="domain" description="Transcriptional repressor PaaX-like C-terminal" evidence="2">
    <location>
        <begin position="196"/>
        <end position="277"/>
    </location>
</feature>
<dbReference type="InterPro" id="IPR048846">
    <property type="entry name" value="PaaX-like_central"/>
</dbReference>
<dbReference type="PANTHER" id="PTHR30319">
    <property type="entry name" value="PHENYLACETIC ACID REGULATOR-RELATED TRANSCRIPTIONAL REPRESSOR"/>
    <property type="match status" value="1"/>
</dbReference>
<evidence type="ECO:0000259" key="2">
    <source>
        <dbReference type="Pfam" id="PF08223"/>
    </source>
</evidence>
<dbReference type="PANTHER" id="PTHR30319:SF1">
    <property type="entry name" value="TRANSCRIPTIONAL REPRESSOR PAAX"/>
    <property type="match status" value="1"/>
</dbReference>
<dbReference type="EMBL" id="BAABHS010000022">
    <property type="protein sequence ID" value="GAA4979953.1"/>
    <property type="molecule type" value="Genomic_DNA"/>
</dbReference>
<keyword evidence="5" id="KW-1185">Reference proteome</keyword>
<proteinExistence type="predicted"/>
<evidence type="ECO:0000313" key="4">
    <source>
        <dbReference type="EMBL" id="GAA4979953.1"/>
    </source>
</evidence>
<evidence type="ECO:0000259" key="1">
    <source>
        <dbReference type="Pfam" id="PF07848"/>
    </source>
</evidence>
<protein>
    <submittedName>
        <fullName evidence="4">PaaX family transcriptional regulator C-terminal domain-containing protein</fullName>
    </submittedName>
</protein>
<accession>A0ABP9HW48</accession>
<dbReference type="InterPro" id="IPR011965">
    <property type="entry name" value="PaaX_trns_reg"/>
</dbReference>
<feature type="domain" description="Transcriptional repressor PaaX-like N-terminal" evidence="1">
    <location>
        <begin position="22"/>
        <end position="88"/>
    </location>
</feature>
<dbReference type="PIRSF" id="PIRSF020623">
    <property type="entry name" value="PaaX"/>
    <property type="match status" value="1"/>
</dbReference>
<name>A0ABP9HW48_9ACTN</name>
<dbReference type="InterPro" id="IPR013225">
    <property type="entry name" value="PaaX_C"/>
</dbReference>
<organism evidence="4 5">
    <name type="scientific">Yinghuangia aomiensis</name>
    <dbReference type="NCBI Taxonomy" id="676205"/>
    <lineage>
        <taxon>Bacteria</taxon>
        <taxon>Bacillati</taxon>
        <taxon>Actinomycetota</taxon>
        <taxon>Actinomycetes</taxon>
        <taxon>Kitasatosporales</taxon>
        <taxon>Streptomycetaceae</taxon>
        <taxon>Yinghuangia</taxon>
    </lineage>
</organism>
<gene>
    <name evidence="4" type="ORF">GCM10023205_55920</name>
</gene>
<dbReference type="InterPro" id="IPR036388">
    <property type="entry name" value="WH-like_DNA-bd_sf"/>
</dbReference>
<sequence>MTHAVGPAQPAISRRREVGAASARSLLMTLLGEYVLPHGGAAWTSTVLKALDGLGIEEKSARQALARTAADGWIASERSGRRVRWVLTPPGRHLLTEGAERIYSFGVPGPGWDGRWLVLMATVPETQRKLRHQLRTRLTWAGFGSPAPGMWISPHAERGPEAEGIIRELGLDASAFSFHGAYGGIGSQRAMVDQAWDLAEIAAQYEGFLDRFAGMRPASGPEVVLAQVRLVHEWRRFPFLDPLLPPELLPAEWIGERAAAVFAELHGAWQAQAQASWGALADEAEA</sequence>
<dbReference type="Gene3D" id="1.20.58.1460">
    <property type="match status" value="1"/>
</dbReference>
<dbReference type="Pfam" id="PF08223">
    <property type="entry name" value="PaaX_C"/>
    <property type="match status" value="1"/>
</dbReference>
<dbReference type="Proteomes" id="UP001500466">
    <property type="component" value="Unassembled WGS sequence"/>
</dbReference>
<dbReference type="InterPro" id="IPR012906">
    <property type="entry name" value="PaaX-like_N"/>
</dbReference>